<proteinExistence type="inferred from homology"/>
<dbReference type="PANTHER" id="PTHR38459">
    <property type="entry name" value="PROPHAGE BACTOPRENOL-LINKED GLUCOSE TRANSLOCASE HOMOLOG"/>
    <property type="match status" value="1"/>
</dbReference>
<comment type="subcellular location">
    <subcellularLocation>
        <location evidence="1">Membrane</location>
        <topology evidence="1">Multi-pass membrane protein</topology>
    </subcellularLocation>
</comment>
<feature type="transmembrane region" description="Helical" evidence="6">
    <location>
        <begin position="16"/>
        <end position="36"/>
    </location>
</feature>
<dbReference type="Pfam" id="PF04138">
    <property type="entry name" value="GtrA_DPMS_TM"/>
    <property type="match status" value="1"/>
</dbReference>
<dbReference type="GO" id="GO:0005886">
    <property type="term" value="C:plasma membrane"/>
    <property type="evidence" value="ECO:0007669"/>
    <property type="project" value="TreeGrafter"/>
</dbReference>
<feature type="transmembrane region" description="Helical" evidence="6">
    <location>
        <begin position="42"/>
        <end position="64"/>
    </location>
</feature>
<accession>A0A238KM83</accession>
<evidence type="ECO:0000259" key="7">
    <source>
        <dbReference type="Pfam" id="PF04138"/>
    </source>
</evidence>
<keyword evidence="5 6" id="KW-0472">Membrane</keyword>
<comment type="similarity">
    <text evidence="2">Belongs to the GtrA family.</text>
</comment>
<dbReference type="AlphaFoldDB" id="A0A238KM83"/>
<evidence type="ECO:0000256" key="4">
    <source>
        <dbReference type="ARBA" id="ARBA00022989"/>
    </source>
</evidence>
<keyword evidence="4 6" id="KW-1133">Transmembrane helix</keyword>
<feature type="domain" description="GtrA/DPMS transmembrane" evidence="7">
    <location>
        <begin position="15"/>
        <end position="128"/>
    </location>
</feature>
<name>A0A238KM83_9RHOB</name>
<reference evidence="9" key="1">
    <citation type="submission" date="2017-05" db="EMBL/GenBank/DDBJ databases">
        <authorList>
            <person name="Rodrigo-Torres L."/>
            <person name="Arahal R. D."/>
            <person name="Lucena T."/>
        </authorList>
    </citation>
    <scope>NUCLEOTIDE SEQUENCE [LARGE SCALE GENOMIC DNA]</scope>
    <source>
        <strain evidence="9">CECT 8621</strain>
    </source>
</reference>
<dbReference type="Proteomes" id="UP000202922">
    <property type="component" value="Unassembled WGS sequence"/>
</dbReference>
<evidence type="ECO:0000256" key="3">
    <source>
        <dbReference type="ARBA" id="ARBA00022692"/>
    </source>
</evidence>
<evidence type="ECO:0000256" key="1">
    <source>
        <dbReference type="ARBA" id="ARBA00004141"/>
    </source>
</evidence>
<evidence type="ECO:0000256" key="2">
    <source>
        <dbReference type="ARBA" id="ARBA00009399"/>
    </source>
</evidence>
<sequence>MGATVMPNLRGQIGRYILIGLLNTGVGLAVIFALHVGAELSLAVSNAVGYFIGWLLSYVLNRSWTFAHSGSMARSLPLYLLVVLVAFGVNLLVIVGLQAQGIPYVVAQISGAAIYSILTFIGAKIVVFSEHS</sequence>
<evidence type="ECO:0000256" key="5">
    <source>
        <dbReference type="ARBA" id="ARBA00023136"/>
    </source>
</evidence>
<evidence type="ECO:0000256" key="6">
    <source>
        <dbReference type="SAM" id="Phobius"/>
    </source>
</evidence>
<keyword evidence="3 6" id="KW-0812">Transmembrane</keyword>
<evidence type="ECO:0000313" key="9">
    <source>
        <dbReference type="Proteomes" id="UP000202922"/>
    </source>
</evidence>
<dbReference type="InterPro" id="IPR051401">
    <property type="entry name" value="GtrA_CellWall_Glycosyl"/>
</dbReference>
<gene>
    <name evidence="8" type="ORF">COL8621_02380</name>
</gene>
<feature type="transmembrane region" description="Helical" evidence="6">
    <location>
        <begin position="105"/>
        <end position="127"/>
    </location>
</feature>
<dbReference type="PANTHER" id="PTHR38459:SF1">
    <property type="entry name" value="PROPHAGE BACTOPRENOL-LINKED GLUCOSE TRANSLOCASE HOMOLOG"/>
    <property type="match status" value="1"/>
</dbReference>
<dbReference type="EMBL" id="FXYE01000002">
    <property type="protein sequence ID" value="SMX43777.1"/>
    <property type="molecule type" value="Genomic_DNA"/>
</dbReference>
<dbReference type="GO" id="GO:0000271">
    <property type="term" value="P:polysaccharide biosynthetic process"/>
    <property type="evidence" value="ECO:0007669"/>
    <property type="project" value="InterPro"/>
</dbReference>
<feature type="transmembrane region" description="Helical" evidence="6">
    <location>
        <begin position="76"/>
        <end position="99"/>
    </location>
</feature>
<dbReference type="InterPro" id="IPR007267">
    <property type="entry name" value="GtrA_DPMS_TM"/>
</dbReference>
<evidence type="ECO:0000313" key="8">
    <source>
        <dbReference type="EMBL" id="SMX43777.1"/>
    </source>
</evidence>
<protein>
    <submittedName>
        <fullName evidence="8">GtrA-like protein</fullName>
    </submittedName>
</protein>
<organism evidence="8 9">
    <name type="scientific">Actibacterium lipolyticum</name>
    <dbReference type="NCBI Taxonomy" id="1524263"/>
    <lineage>
        <taxon>Bacteria</taxon>
        <taxon>Pseudomonadati</taxon>
        <taxon>Pseudomonadota</taxon>
        <taxon>Alphaproteobacteria</taxon>
        <taxon>Rhodobacterales</taxon>
        <taxon>Roseobacteraceae</taxon>
        <taxon>Actibacterium</taxon>
    </lineage>
</organism>
<keyword evidence="9" id="KW-1185">Reference proteome</keyword>